<dbReference type="Proteomes" id="UP000095485">
    <property type="component" value="Unassembled WGS sequence"/>
</dbReference>
<dbReference type="AlphaFoldDB" id="A0A174RE81"/>
<accession>A0A174RE81</accession>
<name>A0A174RE81_9FIRM</name>
<gene>
    <name evidence="1" type="ORF">ERS852526_02031</name>
</gene>
<organism evidence="1 2">
    <name type="scientific">Dorea longicatena</name>
    <dbReference type="NCBI Taxonomy" id="88431"/>
    <lineage>
        <taxon>Bacteria</taxon>
        <taxon>Bacillati</taxon>
        <taxon>Bacillota</taxon>
        <taxon>Clostridia</taxon>
        <taxon>Lachnospirales</taxon>
        <taxon>Lachnospiraceae</taxon>
        <taxon>Dorea</taxon>
    </lineage>
</organism>
<sequence>MKEIRNMSGNQKIKMYSDLLPDYYEDDKKHAIDRLKKACYYETTKGKTIANQLKEIEFDITQYEELDRFLFQLTYMVLTHSKRKVLKREESRTKVLPNQKLIKNIKDINVDSKIEKLVIYFWVVGGTYENLKIEPFIQNEETLIKKFNEHLFFADKRFRNVEYYKDERMRGYSDNSSDKEVKENLKDIKMGLNEVTELYDKEYYDILREDKQKLYKSLQIILEIHSAEICLGFLNGIIDKLYLREIQRANKLEATDIVVFLYMSCMRFMIDTFSVSSFKNLVEYNQQDWLEQFDSLYKKIFEWLNEVQENIIRDKYNSNVFFHFAMHVYMIYFKRYFEYLNTVSMNLIREDKENYNSSKKEYKDKTAYLESYINDSKIKELIECLNTGSINLTREDKDKIIYSESYINHSKIKELMEYILPNETERKPSDRNEIRNRLKYVLKVMDKLAKKNPIFKEKRYAKNVKIMYHILYGDDKGNLKLNKQMPKKLYQGKIIDIKNSESIILIERYIYERYVNEGKTAEYLDYLNKRRDMLTQCIEMLESVIEMKNDVNGENKIRN</sequence>
<dbReference type="RefSeq" id="WP_055283632.1">
    <property type="nucleotide sequence ID" value="NZ_CZAY01000014.1"/>
</dbReference>
<proteinExistence type="predicted"/>
<dbReference type="GeneID" id="96229310"/>
<reference evidence="1 2" key="1">
    <citation type="submission" date="2015-09" db="EMBL/GenBank/DDBJ databases">
        <authorList>
            <consortium name="Pathogen Informatics"/>
        </authorList>
    </citation>
    <scope>NUCLEOTIDE SEQUENCE [LARGE SCALE GENOMIC DNA]</scope>
    <source>
        <strain evidence="1 2">2789STDY5834914</strain>
    </source>
</reference>
<evidence type="ECO:0000313" key="2">
    <source>
        <dbReference type="Proteomes" id="UP000095485"/>
    </source>
</evidence>
<protein>
    <submittedName>
        <fullName evidence="1">Uncharacterized protein</fullName>
    </submittedName>
</protein>
<dbReference type="EMBL" id="CZAY01000014">
    <property type="protein sequence ID" value="CUP80829.1"/>
    <property type="molecule type" value="Genomic_DNA"/>
</dbReference>
<evidence type="ECO:0000313" key="1">
    <source>
        <dbReference type="EMBL" id="CUP80829.1"/>
    </source>
</evidence>